<dbReference type="EMBL" id="BRYB01002009">
    <property type="protein sequence ID" value="GMI38060.1"/>
    <property type="molecule type" value="Genomic_DNA"/>
</dbReference>
<sequence length="237" mass="25601">MSSPPPAPPSPIPPPPVSLDAYQTERLARIRRNNARLLSLGLISRREHDTNVLRAAGHTVEDSPPPSPRGKKRKTGERAGEPAAPREGERRSGRVRGLAPDGSVLEVQVPRTREEVEAEREERVTATRAQRLRAANALAELGLSEGEVERRNPTAGYGHCAMRVRTMSGKALGGRVKAIERAAGRHCVVKMAIFKCCLQDKGMWELAELAAAALGRLMEAGGGEEDDDDGGEQLSAR</sequence>
<name>A0ABQ6N1Y7_9STRA</name>
<evidence type="ECO:0000313" key="2">
    <source>
        <dbReference type="EMBL" id="GMI38060.1"/>
    </source>
</evidence>
<feature type="region of interest" description="Disordered" evidence="1">
    <location>
        <begin position="54"/>
        <end position="101"/>
    </location>
</feature>
<dbReference type="Proteomes" id="UP001165060">
    <property type="component" value="Unassembled WGS sequence"/>
</dbReference>
<keyword evidence="3" id="KW-1185">Reference proteome</keyword>
<comment type="caution">
    <text evidence="2">The sequence shown here is derived from an EMBL/GenBank/DDBJ whole genome shotgun (WGS) entry which is preliminary data.</text>
</comment>
<gene>
    <name evidence="2" type="ORF">TeGR_g9872</name>
</gene>
<feature type="region of interest" description="Disordered" evidence="1">
    <location>
        <begin position="1"/>
        <end position="20"/>
    </location>
</feature>
<accession>A0ABQ6N1Y7</accession>
<feature type="compositionally biased region" description="Pro residues" evidence="1">
    <location>
        <begin position="1"/>
        <end position="17"/>
    </location>
</feature>
<protein>
    <submittedName>
        <fullName evidence="2">Uncharacterized protein</fullName>
    </submittedName>
</protein>
<organism evidence="2 3">
    <name type="scientific">Tetraparma gracilis</name>
    <dbReference type="NCBI Taxonomy" id="2962635"/>
    <lineage>
        <taxon>Eukaryota</taxon>
        <taxon>Sar</taxon>
        <taxon>Stramenopiles</taxon>
        <taxon>Ochrophyta</taxon>
        <taxon>Bolidophyceae</taxon>
        <taxon>Parmales</taxon>
        <taxon>Triparmaceae</taxon>
        <taxon>Tetraparma</taxon>
    </lineage>
</organism>
<evidence type="ECO:0000256" key="1">
    <source>
        <dbReference type="SAM" id="MobiDB-lite"/>
    </source>
</evidence>
<evidence type="ECO:0000313" key="3">
    <source>
        <dbReference type="Proteomes" id="UP001165060"/>
    </source>
</evidence>
<feature type="compositionally biased region" description="Basic and acidic residues" evidence="1">
    <location>
        <begin position="76"/>
        <end position="92"/>
    </location>
</feature>
<proteinExistence type="predicted"/>
<reference evidence="2 3" key="1">
    <citation type="journal article" date="2023" name="Commun. Biol.">
        <title>Genome analysis of Parmales, the sister group of diatoms, reveals the evolutionary specialization of diatoms from phago-mixotrophs to photoautotrophs.</title>
        <authorList>
            <person name="Ban H."/>
            <person name="Sato S."/>
            <person name="Yoshikawa S."/>
            <person name="Yamada K."/>
            <person name="Nakamura Y."/>
            <person name="Ichinomiya M."/>
            <person name="Sato N."/>
            <person name="Blanc-Mathieu R."/>
            <person name="Endo H."/>
            <person name="Kuwata A."/>
            <person name="Ogata H."/>
        </authorList>
    </citation>
    <scope>NUCLEOTIDE SEQUENCE [LARGE SCALE GENOMIC DNA]</scope>
</reference>